<dbReference type="Gene3D" id="1.25.40.20">
    <property type="entry name" value="Ankyrin repeat-containing domain"/>
    <property type="match status" value="1"/>
</dbReference>
<dbReference type="OrthoDB" id="3182339at2759"/>
<reference evidence="2" key="1">
    <citation type="journal article" date="2017" name="bioRxiv">
        <title>Conservation of a gene cluster reveals novel cercosporin biosynthetic mechanisms and extends production to the genus Colletotrichum.</title>
        <authorList>
            <person name="de Jonge R."/>
            <person name="Ebert M.K."/>
            <person name="Huitt-Roehl C.R."/>
            <person name="Pal P."/>
            <person name="Suttle J.C."/>
            <person name="Spanner R.E."/>
            <person name="Neubauer J.D."/>
            <person name="Jurick W.M.II."/>
            <person name="Stott K.A."/>
            <person name="Secor G.A."/>
            <person name="Thomma B.P.H.J."/>
            <person name="Van de Peer Y."/>
            <person name="Townsend C.A."/>
            <person name="Bolton M.D."/>
        </authorList>
    </citation>
    <scope>NUCLEOTIDE SEQUENCE [LARGE SCALE GENOMIC DNA]</scope>
    <source>
        <strain evidence="2">CBS538.71</strain>
    </source>
</reference>
<organism evidence="1 2">
    <name type="scientific">Cercospora berteroae</name>
    <dbReference type="NCBI Taxonomy" id="357750"/>
    <lineage>
        <taxon>Eukaryota</taxon>
        <taxon>Fungi</taxon>
        <taxon>Dikarya</taxon>
        <taxon>Ascomycota</taxon>
        <taxon>Pezizomycotina</taxon>
        <taxon>Dothideomycetes</taxon>
        <taxon>Dothideomycetidae</taxon>
        <taxon>Mycosphaerellales</taxon>
        <taxon>Mycosphaerellaceae</taxon>
        <taxon>Cercospora</taxon>
    </lineage>
</organism>
<name>A0A2S6BSB6_9PEZI</name>
<dbReference type="EMBL" id="PNEN01001787">
    <property type="protein sequence ID" value="PPJ50349.1"/>
    <property type="molecule type" value="Genomic_DNA"/>
</dbReference>
<dbReference type="AlphaFoldDB" id="A0A2S6BSB6"/>
<evidence type="ECO:0000313" key="1">
    <source>
        <dbReference type="EMBL" id="PPJ50349.1"/>
    </source>
</evidence>
<dbReference type="SUPFAM" id="SSF48403">
    <property type="entry name" value="Ankyrin repeat"/>
    <property type="match status" value="1"/>
</dbReference>
<proteinExistence type="predicted"/>
<keyword evidence="2" id="KW-1185">Reference proteome</keyword>
<accession>A0A2S6BSB6</accession>
<dbReference type="Proteomes" id="UP000237631">
    <property type="component" value="Unassembled WGS sequence"/>
</dbReference>
<comment type="caution">
    <text evidence="1">The sequence shown here is derived from an EMBL/GenBank/DDBJ whole genome shotgun (WGS) entry which is preliminary data.</text>
</comment>
<gene>
    <name evidence="1" type="ORF">CBER1_05917</name>
</gene>
<protein>
    <submittedName>
        <fullName evidence="1">Uncharacterized protein</fullName>
    </submittedName>
</protein>
<dbReference type="InterPro" id="IPR036770">
    <property type="entry name" value="Ankyrin_rpt-contain_sf"/>
</dbReference>
<evidence type="ECO:0000313" key="2">
    <source>
        <dbReference type="Proteomes" id="UP000237631"/>
    </source>
</evidence>
<sequence length="329" mass="36438">MRCIKKYPDGEVLAGLILAKSKIASQTALYSVFPGWAEEKCSVLIWALVSRPRVSSKTILELLGAGCDIDFETPMTCLSASMACVLDKSRIPVLEALLKMRPDLAIDHHVPASVLACLGARPGSASKDPINEIGALTLCQASMYLGNIDVYDLLMKYCVSDEDDLHLAAWLALPKFARKLLATHDLNLEPEPYSNYTPLAVALETDSGQSYCKVADTEAPFELRRKETIELLAKKSAFSWRHRQRTYVHIALHKGSETTEILLDALDINNNPWRFTMLVYEDKAGRKYTPCEYVTELMNLQPSECDGLLRCLAEGNLLTNLELAALGGQ</sequence>